<reference evidence="1 2" key="1">
    <citation type="submission" date="2019-09" db="EMBL/GenBank/DDBJ databases">
        <title>Chitinophaga ginsengihumi sp. nov., isolated from soil of ginseng rhizosphere.</title>
        <authorList>
            <person name="Lee J."/>
        </authorList>
    </citation>
    <scope>NUCLEOTIDE SEQUENCE [LARGE SCALE GENOMIC DNA]</scope>
    <source>
        <strain evidence="1 2">BN140078</strain>
    </source>
</reference>
<keyword evidence="2" id="KW-1185">Reference proteome</keyword>
<dbReference type="EMBL" id="VUOC01000004">
    <property type="protein sequence ID" value="KAA2239880.1"/>
    <property type="molecule type" value="Genomic_DNA"/>
</dbReference>
<reference evidence="1 2" key="2">
    <citation type="submission" date="2019-09" db="EMBL/GenBank/DDBJ databases">
        <authorList>
            <person name="Jin C."/>
        </authorList>
    </citation>
    <scope>NUCLEOTIDE SEQUENCE [LARGE SCALE GENOMIC DNA]</scope>
    <source>
        <strain evidence="1 2">BN140078</strain>
    </source>
</reference>
<proteinExistence type="predicted"/>
<evidence type="ECO:0000313" key="1">
    <source>
        <dbReference type="EMBL" id="KAA2239880.1"/>
    </source>
</evidence>
<protein>
    <recommendedName>
        <fullName evidence="3">Helix-turn-helix protein</fullName>
    </recommendedName>
</protein>
<dbReference type="AlphaFoldDB" id="A0A5B2VMJ6"/>
<evidence type="ECO:0008006" key="3">
    <source>
        <dbReference type="Google" id="ProtNLM"/>
    </source>
</evidence>
<accession>A0A5B2VMJ6</accession>
<evidence type="ECO:0000313" key="2">
    <source>
        <dbReference type="Proteomes" id="UP000324611"/>
    </source>
</evidence>
<organism evidence="1 2">
    <name type="scientific">Chitinophaga agrisoli</name>
    <dbReference type="NCBI Taxonomy" id="2607653"/>
    <lineage>
        <taxon>Bacteria</taxon>
        <taxon>Pseudomonadati</taxon>
        <taxon>Bacteroidota</taxon>
        <taxon>Chitinophagia</taxon>
        <taxon>Chitinophagales</taxon>
        <taxon>Chitinophagaceae</taxon>
        <taxon>Chitinophaga</taxon>
    </lineage>
</organism>
<dbReference type="Proteomes" id="UP000324611">
    <property type="component" value="Unassembled WGS sequence"/>
</dbReference>
<comment type="caution">
    <text evidence="1">The sequence shown here is derived from an EMBL/GenBank/DDBJ whole genome shotgun (WGS) entry which is preliminary data.</text>
</comment>
<sequence length="85" mass="9569">MKRPPLSSQEEAIKDAVLNDILSALLLQNSLTPLLLRSKQIVGIFRVSPSELCFMRENGVISTVKRKGVHHYNPMDILDLLLTKN</sequence>
<name>A0A5B2VMJ6_9BACT</name>
<gene>
    <name evidence="1" type="ORF">F0L74_27220</name>
</gene>
<dbReference type="RefSeq" id="WP_149841057.1">
    <property type="nucleotide sequence ID" value="NZ_VUOC01000004.1"/>
</dbReference>